<name>A0ABS4WBB4_9MICC</name>
<dbReference type="EMBL" id="JAGIOE010000001">
    <property type="protein sequence ID" value="MBP2373497.1"/>
    <property type="molecule type" value="Genomic_DNA"/>
</dbReference>
<feature type="chain" id="PRO_5047212217" description="Lipoprotein" evidence="1">
    <location>
        <begin position="20"/>
        <end position="220"/>
    </location>
</feature>
<dbReference type="RefSeq" id="WP_209906675.1">
    <property type="nucleotide sequence ID" value="NZ_BAAAMI010000005.1"/>
</dbReference>
<protein>
    <recommendedName>
        <fullName evidence="4">Lipoprotein</fullName>
    </recommendedName>
</protein>
<evidence type="ECO:0000313" key="3">
    <source>
        <dbReference type="Proteomes" id="UP000766570"/>
    </source>
</evidence>
<dbReference type="PROSITE" id="PS51257">
    <property type="entry name" value="PROKAR_LIPOPROTEIN"/>
    <property type="match status" value="1"/>
</dbReference>
<keyword evidence="1" id="KW-0732">Signal</keyword>
<accession>A0ABS4WBB4</accession>
<proteinExistence type="predicted"/>
<dbReference type="Proteomes" id="UP000766570">
    <property type="component" value="Unassembled WGS sequence"/>
</dbReference>
<evidence type="ECO:0000256" key="1">
    <source>
        <dbReference type="SAM" id="SignalP"/>
    </source>
</evidence>
<gene>
    <name evidence="2" type="ORF">JOF46_001409</name>
</gene>
<evidence type="ECO:0008006" key="4">
    <source>
        <dbReference type="Google" id="ProtNLM"/>
    </source>
</evidence>
<feature type="signal peptide" evidence="1">
    <location>
        <begin position="1"/>
        <end position="19"/>
    </location>
</feature>
<sequence length="220" mass="23223">MRRIPLMMAPGLLACFLGACTTLVPDPPEPAPSTQANAQPLPLPGDCPQAGAVEPVKGIAAGTDAQIAADLLAAVGRWTNAGTAMVTNEPAWIGPGVRGHCLADLAEALGRIYGPVLFAGNADETLASFRSEVVQENLANLKTAQEQGRATDAKRELVLIQQSSQSESGTFLNLVVRRFESGSIQPAGMETWFVIVGPPESQNLVFHLERKASPHGSFSW</sequence>
<reference evidence="2 3" key="1">
    <citation type="submission" date="2021-03" db="EMBL/GenBank/DDBJ databases">
        <title>Sequencing the genomes of 1000 actinobacteria strains.</title>
        <authorList>
            <person name="Klenk H.-P."/>
        </authorList>
    </citation>
    <scope>NUCLEOTIDE SEQUENCE [LARGE SCALE GENOMIC DNA]</scope>
    <source>
        <strain evidence="2 3">DSM 15454</strain>
    </source>
</reference>
<organism evidence="2 3">
    <name type="scientific">Paeniglutamicibacter psychrophenolicus</name>
    <dbReference type="NCBI Taxonomy" id="257454"/>
    <lineage>
        <taxon>Bacteria</taxon>
        <taxon>Bacillati</taxon>
        <taxon>Actinomycetota</taxon>
        <taxon>Actinomycetes</taxon>
        <taxon>Micrococcales</taxon>
        <taxon>Micrococcaceae</taxon>
        <taxon>Paeniglutamicibacter</taxon>
    </lineage>
</organism>
<comment type="caution">
    <text evidence="2">The sequence shown here is derived from an EMBL/GenBank/DDBJ whole genome shotgun (WGS) entry which is preliminary data.</text>
</comment>
<evidence type="ECO:0000313" key="2">
    <source>
        <dbReference type="EMBL" id="MBP2373497.1"/>
    </source>
</evidence>
<keyword evidence="3" id="KW-1185">Reference proteome</keyword>